<name>A0A8T0U8I1_PANVG</name>
<feature type="region of interest" description="Disordered" evidence="1">
    <location>
        <begin position="256"/>
        <end position="342"/>
    </location>
</feature>
<dbReference type="InterPro" id="IPR056398">
    <property type="entry name" value="Tudor_Coilin"/>
</dbReference>
<feature type="compositionally biased region" description="Basic and acidic residues" evidence="1">
    <location>
        <begin position="287"/>
        <end position="297"/>
    </location>
</feature>
<organism evidence="4 5">
    <name type="scientific">Panicum virgatum</name>
    <name type="common">Blackwell switchgrass</name>
    <dbReference type="NCBI Taxonomy" id="38727"/>
    <lineage>
        <taxon>Eukaryota</taxon>
        <taxon>Viridiplantae</taxon>
        <taxon>Streptophyta</taxon>
        <taxon>Embryophyta</taxon>
        <taxon>Tracheophyta</taxon>
        <taxon>Spermatophyta</taxon>
        <taxon>Magnoliopsida</taxon>
        <taxon>Liliopsida</taxon>
        <taxon>Poales</taxon>
        <taxon>Poaceae</taxon>
        <taxon>PACMAD clade</taxon>
        <taxon>Panicoideae</taxon>
        <taxon>Panicodae</taxon>
        <taxon>Paniceae</taxon>
        <taxon>Panicinae</taxon>
        <taxon>Panicum</taxon>
        <taxon>Panicum sect. Hiantes</taxon>
    </lineage>
</organism>
<evidence type="ECO:0000313" key="4">
    <source>
        <dbReference type="EMBL" id="KAG2620431.1"/>
    </source>
</evidence>
<dbReference type="GO" id="GO:0030620">
    <property type="term" value="F:U2 snRNA binding"/>
    <property type="evidence" value="ECO:0007669"/>
    <property type="project" value="TreeGrafter"/>
</dbReference>
<accession>A0A8T0U8I1</accession>
<dbReference type="InterPro" id="IPR024822">
    <property type="entry name" value="Coilin"/>
</dbReference>
<feature type="region of interest" description="Disordered" evidence="1">
    <location>
        <begin position="377"/>
        <end position="399"/>
    </location>
</feature>
<feature type="compositionally biased region" description="Polar residues" evidence="1">
    <location>
        <begin position="153"/>
        <end position="167"/>
    </location>
</feature>
<dbReference type="Proteomes" id="UP000823388">
    <property type="component" value="Chromosome 3N"/>
</dbReference>
<dbReference type="GO" id="GO:0015030">
    <property type="term" value="C:Cajal body"/>
    <property type="evidence" value="ECO:0007669"/>
    <property type="project" value="TreeGrafter"/>
</dbReference>
<keyword evidence="5" id="KW-1185">Reference proteome</keyword>
<dbReference type="Pfam" id="PF15862">
    <property type="entry name" value="Coilin_N"/>
    <property type="match status" value="1"/>
</dbReference>
<feature type="compositionally biased region" description="Basic residues" evidence="1">
    <location>
        <begin position="272"/>
        <end position="285"/>
    </location>
</feature>
<feature type="region of interest" description="Disordered" evidence="1">
    <location>
        <begin position="650"/>
        <end position="673"/>
    </location>
</feature>
<dbReference type="EMBL" id="CM029042">
    <property type="protein sequence ID" value="KAG2620431.1"/>
    <property type="molecule type" value="Genomic_DNA"/>
</dbReference>
<dbReference type="PANTHER" id="PTHR15197:SF0">
    <property type="entry name" value="COILIN"/>
    <property type="match status" value="1"/>
</dbReference>
<dbReference type="PANTHER" id="PTHR15197">
    <property type="entry name" value="COILIN P80"/>
    <property type="match status" value="1"/>
</dbReference>
<feature type="compositionally biased region" description="Polar residues" evidence="1">
    <location>
        <begin position="304"/>
        <end position="321"/>
    </location>
</feature>
<evidence type="ECO:0000259" key="2">
    <source>
        <dbReference type="Pfam" id="PF15862"/>
    </source>
</evidence>
<proteinExistence type="predicted"/>
<comment type="caution">
    <text evidence="4">The sequence shown here is derived from an EMBL/GenBank/DDBJ whole genome shotgun (WGS) entry which is preliminary data.</text>
</comment>
<gene>
    <name evidence="4" type="ORF">PVAP13_3NG089700</name>
</gene>
<feature type="compositionally biased region" description="Low complexity" evidence="1">
    <location>
        <begin position="388"/>
        <end position="399"/>
    </location>
</feature>
<feature type="region of interest" description="Disordered" evidence="1">
    <location>
        <begin position="135"/>
        <end position="211"/>
    </location>
</feature>
<reference evidence="4" key="1">
    <citation type="submission" date="2020-05" db="EMBL/GenBank/DDBJ databases">
        <title>WGS assembly of Panicum virgatum.</title>
        <authorList>
            <person name="Lovell J.T."/>
            <person name="Jenkins J."/>
            <person name="Shu S."/>
            <person name="Juenger T.E."/>
            <person name="Schmutz J."/>
        </authorList>
    </citation>
    <scope>NUCLEOTIDE SEQUENCE</scope>
    <source>
        <strain evidence="4">AP13</strain>
    </source>
</reference>
<dbReference type="Pfam" id="PF23086">
    <property type="entry name" value="Tudor_Coilin"/>
    <property type="match status" value="1"/>
</dbReference>
<feature type="compositionally biased region" description="Basic residues" evidence="1">
    <location>
        <begin position="660"/>
        <end position="673"/>
    </location>
</feature>
<dbReference type="GO" id="GO:0000387">
    <property type="term" value="P:spliceosomal snRNP assembly"/>
    <property type="evidence" value="ECO:0007669"/>
    <property type="project" value="TreeGrafter"/>
</dbReference>
<feature type="compositionally biased region" description="Basic and acidic residues" evidence="1">
    <location>
        <begin position="135"/>
        <end position="152"/>
    </location>
</feature>
<evidence type="ECO:0000259" key="3">
    <source>
        <dbReference type="Pfam" id="PF23086"/>
    </source>
</evidence>
<feature type="domain" description="Coilin tudor" evidence="3">
    <location>
        <begin position="446"/>
        <end position="548"/>
    </location>
</feature>
<evidence type="ECO:0000313" key="5">
    <source>
        <dbReference type="Proteomes" id="UP000823388"/>
    </source>
</evidence>
<evidence type="ECO:0000256" key="1">
    <source>
        <dbReference type="SAM" id="MobiDB-lite"/>
    </source>
</evidence>
<sequence length="673" mass="75714">MARPPPEAPAPVRLRLVFENRRLLRRAERDEGLRRCWFLLRPELATVADLAAHVAARFRLRRSCPSGVILSMDGFALPPFESTCIFRDKDIIRVIQKSCKKLVGHIDMQSIQDPEVVEKRAHPVDYQILAIQYQKDDSKNQEEEEHGDRQPEENATVSHSTENNGTSSKRKWHDDVARVPEMKRKKLEVTNSRDHIDDGKQDNVHQCQDKSVSKKLKSSAIDIETKTLQPEIAPLVQQQKIERNNQTEMKCEMEVSDCNAQGDTKKLESRSARRKKIKRQMRQKAKLQTEKNVHEDSPIAADCPSSSNQDGLPGPSSNQNGLHAPFSSHKTDEEESDTSDEIVPVVVRPGHIRFEPAGGQPDKSPAKEMQGNFEWSGTMSKKKGQKWGMNSSNKKNGNSMEANHHFMDCKITENVSCAVSNQKDDESNNIDTSSVKIIEEKFNGEPLDFERFYPLTRLPKEGDFIAYRLVELSSSLCPELSSYRVGKVLIYDLVSMRIILLPVPEYPIVTEENKPEDESGMFVDLSPYKEDGSLEIEYSSLLDVRLLKGIESVPGTVRTPSAETCKEGGSMAGKTVTLDNNEGHIDCQKPGTVPNNTKEVTLEKTKNTVWENVEPSNGKTDVQGNGWGTWKRNPSTSAWSYRALRSSALGPTMAMLRGKNNQRGKPPNRKNGK</sequence>
<protein>
    <recommendedName>
        <fullName evidence="6">Coilin</fullName>
    </recommendedName>
</protein>
<dbReference type="GO" id="GO:0030619">
    <property type="term" value="F:U1 snRNA binding"/>
    <property type="evidence" value="ECO:0007669"/>
    <property type="project" value="TreeGrafter"/>
</dbReference>
<evidence type="ECO:0008006" key="6">
    <source>
        <dbReference type="Google" id="ProtNLM"/>
    </source>
</evidence>
<feature type="domain" description="Coilin N-terminal" evidence="2">
    <location>
        <begin position="12"/>
        <end position="168"/>
    </location>
</feature>
<dbReference type="OrthoDB" id="74813at2759"/>
<dbReference type="AlphaFoldDB" id="A0A8T0U8I1"/>
<dbReference type="InterPro" id="IPR031722">
    <property type="entry name" value="Coilin_N"/>
</dbReference>
<feature type="compositionally biased region" description="Basic and acidic residues" evidence="1">
    <location>
        <begin position="172"/>
        <end position="211"/>
    </location>
</feature>